<sequence length="412" mass="47970">MAFNEDHLPDLLPLYYKRLFPHSLFYQWLSYGDSQIFAKREISFTLFGDVYIRFQSFDRHEQFVQELHKKLPIKIDIGAVYQQRPKDRLTFKKLLPVQKEMVFDIDMTDYDDVRICCSGADVCSKCWKFMAIASKIIDATLREDFGFRNILWVFSGRRGIHCWVADHSVRFLGDDGRSSIAEYIQVLKGGMTAKKVSLPNEKIHHSIVRSLEVVDKYFVQSLVIEQDILGGDRLNKFLAIIDEDLRGTFKDILGKYKTSEERWKAFESTFTDLCQKGQIPRNLKNLKEEIKLQYCYPRLDIQVSKGMNHLLKAPFCVHPKTGKVSVPFNPRFIDNFDPAKVPTITLLDQEINEYDAKTKTLSEGVENSPMKIKDYKKTSLLKSVVIFEQFIRSIEKDLKALEEKNSEVMEII</sequence>
<evidence type="ECO:0000256" key="7">
    <source>
        <dbReference type="ARBA" id="ARBA00022723"/>
    </source>
</evidence>
<name>A0AAW1U786_9CUCU</name>
<evidence type="ECO:0000256" key="4">
    <source>
        <dbReference type="ARBA" id="ARBA00022679"/>
    </source>
</evidence>
<evidence type="ECO:0000256" key="1">
    <source>
        <dbReference type="ARBA" id="ARBA00009762"/>
    </source>
</evidence>
<dbReference type="PANTHER" id="PTHR10536">
    <property type="entry name" value="DNA PRIMASE SMALL SUBUNIT"/>
    <property type="match status" value="1"/>
</dbReference>
<evidence type="ECO:0000256" key="3">
    <source>
        <dbReference type="ARBA" id="ARBA00022515"/>
    </source>
</evidence>
<dbReference type="InterPro" id="IPR014052">
    <property type="entry name" value="DNA_primase_ssu_euk/arc"/>
</dbReference>
<dbReference type="Pfam" id="PF01896">
    <property type="entry name" value="DNA_primase_S"/>
    <property type="match status" value="1"/>
</dbReference>
<keyword evidence="8" id="KW-0862">Zinc</keyword>
<dbReference type="EC" id="2.7.7.-" evidence="10"/>
<dbReference type="AlphaFoldDB" id="A0AAW1U786"/>
<protein>
    <recommendedName>
        <fullName evidence="10">DNA primase</fullName>
        <ecNumber evidence="10">2.7.7.-</ecNumber>
    </recommendedName>
</protein>
<keyword evidence="3 10" id="KW-0639">Primosome</keyword>
<keyword evidence="12" id="KW-1185">Reference proteome</keyword>
<evidence type="ECO:0000256" key="10">
    <source>
        <dbReference type="RuleBase" id="RU003514"/>
    </source>
</evidence>
<keyword evidence="4 10" id="KW-0808">Transferase</keyword>
<evidence type="ECO:0000313" key="11">
    <source>
        <dbReference type="EMBL" id="KAK9879506.1"/>
    </source>
</evidence>
<organism evidence="11 12">
    <name type="scientific">Henosepilachna vigintioctopunctata</name>
    <dbReference type="NCBI Taxonomy" id="420089"/>
    <lineage>
        <taxon>Eukaryota</taxon>
        <taxon>Metazoa</taxon>
        <taxon>Ecdysozoa</taxon>
        <taxon>Arthropoda</taxon>
        <taxon>Hexapoda</taxon>
        <taxon>Insecta</taxon>
        <taxon>Pterygota</taxon>
        <taxon>Neoptera</taxon>
        <taxon>Endopterygota</taxon>
        <taxon>Coleoptera</taxon>
        <taxon>Polyphaga</taxon>
        <taxon>Cucujiformia</taxon>
        <taxon>Coccinelloidea</taxon>
        <taxon>Coccinellidae</taxon>
        <taxon>Epilachninae</taxon>
        <taxon>Epilachnini</taxon>
        <taxon>Henosepilachna</taxon>
    </lineage>
</organism>
<gene>
    <name evidence="11" type="ORF">WA026_006574</name>
</gene>
<evidence type="ECO:0000313" key="12">
    <source>
        <dbReference type="Proteomes" id="UP001431783"/>
    </source>
</evidence>
<dbReference type="GO" id="GO:0046872">
    <property type="term" value="F:metal ion binding"/>
    <property type="evidence" value="ECO:0007669"/>
    <property type="project" value="UniProtKB-KW"/>
</dbReference>
<dbReference type="GO" id="GO:0003899">
    <property type="term" value="F:DNA-directed RNA polymerase activity"/>
    <property type="evidence" value="ECO:0007669"/>
    <property type="project" value="InterPro"/>
</dbReference>
<keyword evidence="9" id="KW-0804">Transcription</keyword>
<dbReference type="Gene3D" id="3.90.920.10">
    <property type="entry name" value="DNA primase, PRIM domain"/>
    <property type="match status" value="1"/>
</dbReference>
<evidence type="ECO:0000256" key="8">
    <source>
        <dbReference type="ARBA" id="ARBA00022833"/>
    </source>
</evidence>
<keyword evidence="7" id="KW-0479">Metal-binding</keyword>
<dbReference type="GO" id="GO:0006269">
    <property type="term" value="P:DNA replication, synthesis of primer"/>
    <property type="evidence" value="ECO:0007669"/>
    <property type="project" value="UniProtKB-KW"/>
</dbReference>
<keyword evidence="2 10" id="KW-0240">DNA-directed RNA polymerase</keyword>
<dbReference type="EMBL" id="JARQZJ010000062">
    <property type="protein sequence ID" value="KAK9879506.1"/>
    <property type="molecule type" value="Genomic_DNA"/>
</dbReference>
<evidence type="ECO:0000256" key="5">
    <source>
        <dbReference type="ARBA" id="ARBA00022695"/>
    </source>
</evidence>
<dbReference type="Proteomes" id="UP001431783">
    <property type="component" value="Unassembled WGS sequence"/>
</dbReference>
<evidence type="ECO:0000256" key="2">
    <source>
        <dbReference type="ARBA" id="ARBA00022478"/>
    </source>
</evidence>
<dbReference type="GO" id="GO:0005658">
    <property type="term" value="C:alpha DNA polymerase:primase complex"/>
    <property type="evidence" value="ECO:0007669"/>
    <property type="project" value="UniProtKB-ARBA"/>
</dbReference>
<accession>A0AAW1U786</accession>
<reference evidence="11 12" key="1">
    <citation type="submission" date="2023-03" db="EMBL/GenBank/DDBJ databases">
        <title>Genome insight into feeding habits of ladybird beetles.</title>
        <authorList>
            <person name="Li H.-S."/>
            <person name="Huang Y.-H."/>
            <person name="Pang H."/>
        </authorList>
    </citation>
    <scope>NUCLEOTIDE SEQUENCE [LARGE SCALE GENOMIC DNA]</scope>
    <source>
        <strain evidence="11">SYSU_2023b</strain>
        <tissue evidence="11">Whole body</tissue>
    </source>
</reference>
<proteinExistence type="inferred from homology"/>
<evidence type="ECO:0000256" key="9">
    <source>
        <dbReference type="ARBA" id="ARBA00023163"/>
    </source>
</evidence>
<keyword evidence="6 10" id="KW-0235">DNA replication</keyword>
<dbReference type="CDD" id="cd04860">
    <property type="entry name" value="AE_Prim_S"/>
    <property type="match status" value="1"/>
</dbReference>
<keyword evidence="5" id="KW-0548">Nucleotidyltransferase</keyword>
<dbReference type="SUPFAM" id="SSF56747">
    <property type="entry name" value="Prim-pol domain"/>
    <property type="match status" value="1"/>
</dbReference>
<dbReference type="NCBIfam" id="TIGR00335">
    <property type="entry name" value="primase_sml"/>
    <property type="match status" value="1"/>
</dbReference>
<comment type="caution">
    <text evidence="11">The sequence shown here is derived from an EMBL/GenBank/DDBJ whole genome shotgun (WGS) entry which is preliminary data.</text>
</comment>
<comment type="similarity">
    <text evidence="1 10">Belongs to the eukaryotic-type primase small subunit family.</text>
</comment>
<evidence type="ECO:0000256" key="6">
    <source>
        <dbReference type="ARBA" id="ARBA00022705"/>
    </source>
</evidence>
<dbReference type="FunFam" id="3.90.920.10:FF:000003">
    <property type="entry name" value="DNA primase"/>
    <property type="match status" value="1"/>
</dbReference>
<dbReference type="InterPro" id="IPR002755">
    <property type="entry name" value="DNA_primase_S"/>
</dbReference>